<keyword evidence="2" id="KW-1185">Reference proteome</keyword>
<gene>
    <name evidence="1" type="ORF">CAXC1_150031</name>
</gene>
<name>A0ABM9N783_9RICK</name>
<evidence type="ECO:0000313" key="2">
    <source>
        <dbReference type="Proteomes" id="UP001314181"/>
    </source>
</evidence>
<evidence type="ECO:0000313" key="1">
    <source>
        <dbReference type="EMBL" id="CAK8162437.1"/>
    </source>
</evidence>
<sequence>MFTLFTMITIDSLLSNVVDIVVRAFSYANTLTDLKVPSVI</sequence>
<proteinExistence type="predicted"/>
<organism evidence="1 2">
    <name type="scientific">Candidatus Xenohaliotis californiensis</name>
    <dbReference type="NCBI Taxonomy" id="84677"/>
    <lineage>
        <taxon>Bacteria</taxon>
        <taxon>Pseudomonadati</taxon>
        <taxon>Pseudomonadota</taxon>
        <taxon>Alphaproteobacteria</taxon>
        <taxon>Rickettsiales</taxon>
        <taxon>Anaplasmataceae</taxon>
        <taxon>Candidatus Xenohaliotis</taxon>
    </lineage>
</organism>
<protein>
    <submittedName>
        <fullName evidence="1">Uncharacterized protein</fullName>
    </submittedName>
</protein>
<accession>A0ABM9N783</accession>
<reference evidence="1 2" key="1">
    <citation type="submission" date="2024-01" db="EMBL/GenBank/DDBJ databases">
        <authorList>
            <person name="Kunselman E."/>
        </authorList>
    </citation>
    <scope>NUCLEOTIDE SEQUENCE [LARGE SCALE GENOMIC DNA]</scope>
    <source>
        <strain evidence="1">2 abalone samples</strain>
    </source>
</reference>
<dbReference type="EMBL" id="CAWVOK010000006">
    <property type="protein sequence ID" value="CAK8162437.1"/>
    <property type="molecule type" value="Genomic_DNA"/>
</dbReference>
<dbReference type="Proteomes" id="UP001314181">
    <property type="component" value="Unassembled WGS sequence"/>
</dbReference>
<comment type="caution">
    <text evidence="1">The sequence shown here is derived from an EMBL/GenBank/DDBJ whole genome shotgun (WGS) entry which is preliminary data.</text>
</comment>